<gene>
    <name evidence="1" type="ORF">CAFE_17780</name>
</gene>
<protein>
    <submittedName>
        <fullName evidence="1">Uncharacterized protein</fullName>
    </submittedName>
</protein>
<evidence type="ECO:0000313" key="1">
    <source>
        <dbReference type="EMBL" id="MVB11076.1"/>
    </source>
</evidence>
<sequence length="182" mass="19811">MLKMNASPQTASSLKLIQKWLSDHIAADGMQLKQSQKDNKIGNYVLAAPAVHIGLVPPNGVVDPAAGLRVPCLVIGAAESDSDAEETRITLQITAIVYDPGTQDGPASLVPNFDGYLTLINLLDRVREWVMKEDGAAGCFSLEGGVKLTPYEEQPWPYWYGFLTFTVSGEPYPVTKYADVLR</sequence>
<keyword evidence="2" id="KW-1185">Reference proteome</keyword>
<dbReference type="AlphaFoldDB" id="A0A6N8HZ40"/>
<proteinExistence type="predicted"/>
<dbReference type="Proteomes" id="UP000469440">
    <property type="component" value="Unassembled WGS sequence"/>
</dbReference>
<evidence type="ECO:0000313" key="2">
    <source>
        <dbReference type="Proteomes" id="UP000469440"/>
    </source>
</evidence>
<reference evidence="1 2" key="1">
    <citation type="submission" date="2019-09" db="EMBL/GenBank/DDBJ databases">
        <title>Genome sequence of Clostridium sp. EA1.</title>
        <authorList>
            <person name="Poehlein A."/>
            <person name="Bengelsdorf F.R."/>
            <person name="Daniel R."/>
        </authorList>
    </citation>
    <scope>NUCLEOTIDE SEQUENCE [LARGE SCALE GENOMIC DNA]</scope>
    <source>
        <strain evidence="1 2">EA1</strain>
    </source>
</reference>
<accession>A0A6N8HZ40</accession>
<organism evidence="1 2">
    <name type="scientific">Caproicibacter fermentans</name>
    <dbReference type="NCBI Taxonomy" id="2576756"/>
    <lineage>
        <taxon>Bacteria</taxon>
        <taxon>Bacillati</taxon>
        <taxon>Bacillota</taxon>
        <taxon>Clostridia</taxon>
        <taxon>Eubacteriales</taxon>
        <taxon>Acutalibacteraceae</taxon>
        <taxon>Caproicibacter</taxon>
    </lineage>
</organism>
<comment type="caution">
    <text evidence="1">The sequence shown here is derived from an EMBL/GenBank/DDBJ whole genome shotgun (WGS) entry which is preliminary data.</text>
</comment>
<dbReference type="EMBL" id="VWXL01000052">
    <property type="protein sequence ID" value="MVB11076.1"/>
    <property type="molecule type" value="Genomic_DNA"/>
</dbReference>
<name>A0A6N8HZ40_9FIRM</name>